<dbReference type="InterPro" id="IPR011652">
    <property type="entry name" value="MORN_2"/>
</dbReference>
<accession>A0ABN4ARU1</accession>
<protein>
    <submittedName>
        <fullName evidence="1">MORN variant repeat-containing protein</fullName>
    </submittedName>
</protein>
<name>A0ABN4ARU1_EMTOG</name>
<organism evidence="1 2">
    <name type="scientific">Emticicia oligotrophica (strain DSM 17448 / CIP 109782 / MTCC 6937 / GPTSA100-15)</name>
    <dbReference type="NCBI Taxonomy" id="929562"/>
    <lineage>
        <taxon>Bacteria</taxon>
        <taxon>Pseudomonadati</taxon>
        <taxon>Bacteroidota</taxon>
        <taxon>Cytophagia</taxon>
        <taxon>Cytophagales</taxon>
        <taxon>Leadbetterellaceae</taxon>
        <taxon>Emticicia</taxon>
    </lineage>
</organism>
<dbReference type="Proteomes" id="UP000002875">
    <property type="component" value="Chromosome"/>
</dbReference>
<evidence type="ECO:0000313" key="1">
    <source>
        <dbReference type="EMBL" id="AFK04242.1"/>
    </source>
</evidence>
<proteinExistence type="predicted"/>
<dbReference type="Gene3D" id="3.90.930.1">
    <property type="match status" value="1"/>
</dbReference>
<reference evidence="1 2" key="1">
    <citation type="submission" date="2011-07" db="EMBL/GenBank/DDBJ databases">
        <title>The complete genome of chromosome of Emticicia oligotrophica DSM 17448.</title>
        <authorList>
            <consortium name="US DOE Joint Genome Institute (JGI-PGF)"/>
            <person name="Lucas S."/>
            <person name="Han J."/>
            <person name="Lapidus A."/>
            <person name="Bruce D."/>
            <person name="Goodwin L."/>
            <person name="Pitluck S."/>
            <person name="Peters L."/>
            <person name="Kyrpides N."/>
            <person name="Mavromatis K."/>
            <person name="Ivanova N."/>
            <person name="Ovchinnikova G."/>
            <person name="Teshima H."/>
            <person name="Detter J.C."/>
            <person name="Tapia R."/>
            <person name="Han C."/>
            <person name="Land M."/>
            <person name="Hauser L."/>
            <person name="Markowitz V."/>
            <person name="Cheng J.-F."/>
            <person name="Hugenholtz P."/>
            <person name="Woyke T."/>
            <person name="Wu D."/>
            <person name="Tindall B."/>
            <person name="Pomrenke H."/>
            <person name="Brambilla E."/>
            <person name="Klenk H.-P."/>
            <person name="Eisen J.A."/>
        </authorList>
    </citation>
    <scope>NUCLEOTIDE SEQUENCE [LARGE SCALE GENOMIC DNA]</scope>
    <source>
        <strain evidence="1 2">DSM 17448</strain>
    </source>
</reference>
<dbReference type="SUPFAM" id="SSF82185">
    <property type="entry name" value="Histone H3 K4-specific methyltransferase SET7/9 N-terminal domain"/>
    <property type="match status" value="1"/>
</dbReference>
<dbReference type="EMBL" id="CP002961">
    <property type="protein sequence ID" value="AFK04242.1"/>
    <property type="molecule type" value="Genomic_DNA"/>
</dbReference>
<keyword evidence="2" id="KW-1185">Reference proteome</keyword>
<evidence type="ECO:0000313" key="2">
    <source>
        <dbReference type="Proteomes" id="UP000002875"/>
    </source>
</evidence>
<dbReference type="Pfam" id="PF07661">
    <property type="entry name" value="MORN_2"/>
    <property type="match status" value="3"/>
</dbReference>
<sequence length="198" mass="22995">MEMVSMARQVLFLSSICLILVACQSKNIQETLLKVHESDAAFSRNQGQLFYKNQLFSGIQFAVFTNGDTARITHFKEGKEQGSSKVWYENGQLAEQRFYNKGKKEGIHRAWWPDGKPRFEYHFKNDEHHGVQRDWFPNGRLAEVFHYQNGHEEGPQQMWFDDGTLKANYVIKDGRRYGLPGVKNCVSVVENNIFQAKK</sequence>
<gene>
    <name evidence="1" type="ordered locus">Emtol_3109</name>
</gene>